<dbReference type="RefSeq" id="WP_004818951.1">
    <property type="nucleotide sequence ID" value="NZ_KB849456.1"/>
</dbReference>
<name>N8YEZ7_ACIGI</name>
<organism evidence="2 3">
    <name type="scientific">Acinetobacter guillouiae NIPH 991</name>
    <dbReference type="NCBI Taxonomy" id="1217656"/>
    <lineage>
        <taxon>Bacteria</taxon>
        <taxon>Pseudomonadati</taxon>
        <taxon>Pseudomonadota</taxon>
        <taxon>Gammaproteobacteria</taxon>
        <taxon>Moraxellales</taxon>
        <taxon>Moraxellaceae</taxon>
        <taxon>Acinetobacter</taxon>
    </lineage>
</organism>
<evidence type="ECO:0000313" key="2">
    <source>
        <dbReference type="EMBL" id="ENV18193.1"/>
    </source>
</evidence>
<keyword evidence="1" id="KW-0175">Coiled coil</keyword>
<evidence type="ECO:0000256" key="1">
    <source>
        <dbReference type="SAM" id="Coils"/>
    </source>
</evidence>
<comment type="caution">
    <text evidence="2">The sequence shown here is derived from an EMBL/GenBank/DDBJ whole genome shotgun (WGS) entry which is preliminary data.</text>
</comment>
<evidence type="ECO:0000313" key="3">
    <source>
        <dbReference type="Proteomes" id="UP000013148"/>
    </source>
</evidence>
<keyword evidence="3" id="KW-1185">Reference proteome</keyword>
<protein>
    <submittedName>
        <fullName evidence="2">Uncharacterized protein</fullName>
    </submittedName>
</protein>
<dbReference type="HOGENOM" id="CLU_078429_0_0_6"/>
<accession>N8YEZ7</accession>
<dbReference type="EMBL" id="APPJ01000009">
    <property type="protein sequence ID" value="ENV18193.1"/>
    <property type="molecule type" value="Genomic_DNA"/>
</dbReference>
<reference evidence="2 3" key="1">
    <citation type="submission" date="2013-02" db="EMBL/GenBank/DDBJ databases">
        <title>The Genome Sequence of Acinetobacter guillouiae NIPH 991.</title>
        <authorList>
            <consortium name="The Broad Institute Genome Sequencing Platform"/>
            <consortium name="The Broad Institute Genome Sequencing Center for Infectious Disease"/>
            <person name="Cerqueira G."/>
            <person name="Feldgarden M."/>
            <person name="Courvalin P."/>
            <person name="Perichon B."/>
            <person name="Grillot-Courvalin C."/>
            <person name="Clermont D."/>
            <person name="Rocha E."/>
            <person name="Yoon E.-J."/>
            <person name="Nemec A."/>
            <person name="Walker B."/>
            <person name="Young S.K."/>
            <person name="Zeng Q."/>
            <person name="Gargeya S."/>
            <person name="Fitzgerald M."/>
            <person name="Haas B."/>
            <person name="Abouelleil A."/>
            <person name="Alvarado L."/>
            <person name="Arachchi H.M."/>
            <person name="Berlin A.M."/>
            <person name="Chapman S.B."/>
            <person name="Dewar J."/>
            <person name="Goldberg J."/>
            <person name="Griggs A."/>
            <person name="Gujja S."/>
            <person name="Hansen M."/>
            <person name="Howarth C."/>
            <person name="Imamovic A."/>
            <person name="Larimer J."/>
            <person name="McCowan C."/>
            <person name="Murphy C."/>
            <person name="Neiman D."/>
            <person name="Pearson M."/>
            <person name="Priest M."/>
            <person name="Roberts A."/>
            <person name="Saif S."/>
            <person name="Shea T."/>
            <person name="Sisk P."/>
            <person name="Sykes S."/>
            <person name="Wortman J."/>
            <person name="Nusbaum C."/>
            <person name="Birren B."/>
        </authorList>
    </citation>
    <scope>NUCLEOTIDE SEQUENCE [LARGE SCALE GENOMIC DNA]</scope>
    <source>
        <strain evidence="2 3">NIPH 991</strain>
    </source>
</reference>
<dbReference type="AlphaFoldDB" id="N8YEZ7"/>
<gene>
    <name evidence="2" type="ORF">F964_01517</name>
</gene>
<proteinExistence type="predicted"/>
<feature type="coiled-coil region" evidence="1">
    <location>
        <begin position="79"/>
        <end position="106"/>
    </location>
</feature>
<dbReference type="eggNOG" id="ENOG5031QVS">
    <property type="taxonomic scope" value="Bacteria"/>
</dbReference>
<sequence>MDSKVISDLALLEQNILENFCYYYQCNLVAEFGNPLYAAIKEKIMLRMKENDFRLSEQALSLIEASGDIKSIPFKPDQVFELLLQINSLREDMEQLKKTLQKKRYSNILMAYVDVLGGRLYLIYNTTLVRQAKATKAAMASHTKNLYPRREIICRVLREQVAQRGRKWENPNEAVTSIIPILLKEFEEYDVIWIESEITRMQDELKKLEQYDALMFEPRSDNSIKRKKVSSVVKAKKVKKLQDELKKLDSILHSKNPSVMLKDQEYNVPYNNTAYLDETIIHWLRGQPEILEEIVLSKNQHIFNLTVTNKNG</sequence>
<dbReference type="PATRIC" id="fig|1217656.3.peg.1476"/>
<dbReference type="Proteomes" id="UP000013148">
    <property type="component" value="Unassembled WGS sequence"/>
</dbReference>